<dbReference type="SUPFAM" id="SSF52821">
    <property type="entry name" value="Rhodanese/Cell cycle control phosphatase"/>
    <property type="match status" value="1"/>
</dbReference>
<evidence type="ECO:0000313" key="4">
    <source>
        <dbReference type="Proteomes" id="UP000471082"/>
    </source>
</evidence>
<evidence type="ECO:0000256" key="1">
    <source>
        <dbReference type="ARBA" id="ARBA00023284"/>
    </source>
</evidence>
<dbReference type="Pfam" id="PF00581">
    <property type="entry name" value="Rhodanese"/>
    <property type="match status" value="1"/>
</dbReference>
<dbReference type="Gene3D" id="2.60.300.12">
    <property type="entry name" value="HesB-like domain"/>
    <property type="match status" value="1"/>
</dbReference>
<evidence type="ECO:0000259" key="2">
    <source>
        <dbReference type="PROSITE" id="PS50206"/>
    </source>
</evidence>
<dbReference type="PANTHER" id="PTHR10293">
    <property type="entry name" value="GLUTAREDOXIN FAMILY MEMBER"/>
    <property type="match status" value="1"/>
</dbReference>
<protein>
    <submittedName>
        <fullName evidence="3">Monothiol glutaredoxin, Grx4 family</fullName>
    </submittedName>
</protein>
<dbReference type="PROSITE" id="PS51354">
    <property type="entry name" value="GLUTAREDOXIN_2"/>
    <property type="match status" value="1"/>
</dbReference>
<name>A0A7X5N285_XANPE</name>
<dbReference type="InterPro" id="IPR002109">
    <property type="entry name" value="Glutaredoxin"/>
</dbReference>
<dbReference type="Pfam" id="PF00462">
    <property type="entry name" value="Glutaredoxin"/>
    <property type="match status" value="1"/>
</dbReference>
<accession>A0A7X5N285</accession>
<dbReference type="InterPro" id="IPR035903">
    <property type="entry name" value="HesB-like_dom_sf"/>
</dbReference>
<gene>
    <name evidence="3" type="ORF">G3W61_24500</name>
</gene>
<dbReference type="InterPro" id="IPR036249">
    <property type="entry name" value="Thioredoxin-like_sf"/>
</dbReference>
<dbReference type="SUPFAM" id="SSF52833">
    <property type="entry name" value="Thioredoxin-like"/>
    <property type="match status" value="1"/>
</dbReference>
<dbReference type="PROSITE" id="PS50206">
    <property type="entry name" value="RHODANESE_3"/>
    <property type="match status" value="1"/>
</dbReference>
<dbReference type="InterPro" id="IPR001763">
    <property type="entry name" value="Rhodanese-like_dom"/>
</dbReference>
<dbReference type="SMART" id="SM00450">
    <property type="entry name" value="RHOD"/>
    <property type="match status" value="1"/>
</dbReference>
<dbReference type="CDD" id="cd00158">
    <property type="entry name" value="RHOD"/>
    <property type="match status" value="1"/>
</dbReference>
<dbReference type="EMBL" id="JAAGYU010000585">
    <property type="protein sequence ID" value="NEL79379.1"/>
    <property type="molecule type" value="Genomic_DNA"/>
</dbReference>
<evidence type="ECO:0000313" key="3">
    <source>
        <dbReference type="EMBL" id="NEL79379.1"/>
    </source>
</evidence>
<dbReference type="Gene3D" id="3.40.250.10">
    <property type="entry name" value="Rhodanese-like domain"/>
    <property type="match status" value="1"/>
</dbReference>
<feature type="non-terminal residue" evidence="3">
    <location>
        <position position="1"/>
    </location>
</feature>
<dbReference type="PANTHER" id="PTHR10293:SF16">
    <property type="entry name" value="GLUTAREDOXIN-RELATED PROTEIN 5, MITOCHONDRIAL"/>
    <property type="match status" value="1"/>
</dbReference>
<dbReference type="Gene3D" id="3.40.30.10">
    <property type="entry name" value="Glutaredoxin"/>
    <property type="match status" value="1"/>
</dbReference>
<organism evidence="3 4">
    <name type="scientific">Xanthomonas perforans</name>
    <dbReference type="NCBI Taxonomy" id="442694"/>
    <lineage>
        <taxon>Bacteria</taxon>
        <taxon>Pseudomonadati</taxon>
        <taxon>Pseudomonadota</taxon>
        <taxon>Gammaproteobacteria</taxon>
        <taxon>Lysobacterales</taxon>
        <taxon>Lysobacteraceae</taxon>
        <taxon>Xanthomonas</taxon>
    </lineage>
</organism>
<dbReference type="SUPFAM" id="SSF89360">
    <property type="entry name" value="HesB-like domain"/>
    <property type="match status" value="1"/>
</dbReference>
<dbReference type="Proteomes" id="UP000471082">
    <property type="component" value="Unassembled WGS sequence"/>
</dbReference>
<comment type="caution">
    <text evidence="3">The sequence shown here is derived from an EMBL/GenBank/DDBJ whole genome shotgun (WGS) entry which is preliminary data.</text>
</comment>
<proteinExistence type="predicted"/>
<reference evidence="3 4" key="1">
    <citation type="submission" date="2019-11" db="EMBL/GenBank/DDBJ databases">
        <title>Genome-resolved metagenomics to study the prevalence of co-infection and intraspecific heterogeneity among plant pathogen metapopulations.</title>
        <authorList>
            <person name="Newberry E."/>
            <person name="Bhandari R."/>
            <person name="Kemble J."/>
            <person name="Sikora E."/>
            <person name="Potnis N."/>
        </authorList>
    </citation>
    <scope>NUCLEOTIDE SEQUENCE [LARGE SCALE GENOMIC DNA]</scope>
    <source>
        <strain evidence="3">Xp_Tom_Tuscaloosa_18b</strain>
    </source>
</reference>
<keyword evidence="1" id="KW-0676">Redox-active center</keyword>
<dbReference type="AlphaFoldDB" id="A0A7X5N285"/>
<dbReference type="InterPro" id="IPR004480">
    <property type="entry name" value="Monothiol_GRX-rel"/>
</dbReference>
<dbReference type="InterPro" id="IPR036873">
    <property type="entry name" value="Rhodanese-like_dom_sf"/>
</dbReference>
<sequence>FSAKAVGVLDGLGIDYAHVNVLADQEIREGIKAYGDWPTIPQLYVDGELIGGSDIILQMADSGELSSMLGLQAPDRTPPKITITPAAVEMLKGALADAPDASLTLAIDANFQPNFQLAPTNPNAIAAESNGLRVQFDLASARRADGITIDWVDDIRGRGLAIDNPNAPKPVQEVSVRDADDRIKAGTLTLVDVRPADERALASVAAPFRTLDAHERAAIEQLPKDTPLAFLCHRGGRSLQAAEHFRGLGFSNVYNVTGGIDAWSDEVDNGVAKY</sequence>
<feature type="domain" description="Rhodanese" evidence="2">
    <location>
        <begin position="184"/>
        <end position="272"/>
    </location>
</feature>